<dbReference type="EMBL" id="QKYD01000072">
    <property type="protein sequence ID" value="REI23197.1"/>
    <property type="molecule type" value="Genomic_DNA"/>
</dbReference>
<dbReference type="RefSeq" id="WP_115857002.1">
    <property type="nucleotide sequence ID" value="NZ_CAJUZR010000028.1"/>
</dbReference>
<name>A0AAX1RXQ6_9STAP</name>
<comment type="caution">
    <text evidence="2">The sequence shown here is derived from an EMBL/GenBank/DDBJ whole genome shotgun (WGS) entry which is preliminary data.</text>
</comment>
<reference evidence="2 3" key="1">
    <citation type="journal article" date="2018" name="Vet. Microbiol.">
        <title>Characterisation of Staphylococcus felis isolated from cats using whole genome sequencing.</title>
        <authorList>
            <person name="Worthing K."/>
            <person name="Pang S."/>
            <person name="Trott D.J."/>
            <person name="Abraham S."/>
            <person name="Coombs G.W."/>
            <person name="Jordan D."/>
            <person name="McIntyre L."/>
            <person name="Davies M.R."/>
            <person name="Norris J."/>
        </authorList>
    </citation>
    <scope>NUCLEOTIDE SEQUENCE [LARGE SCALE GENOMIC DNA]</scope>
    <source>
        <strain evidence="2 3">F25</strain>
    </source>
</reference>
<proteinExistence type="predicted"/>
<dbReference type="CDD" id="cd07762">
    <property type="entry name" value="CYTH-like_Pase_1"/>
    <property type="match status" value="1"/>
</dbReference>
<dbReference type="Pfam" id="PF01928">
    <property type="entry name" value="CYTH"/>
    <property type="match status" value="1"/>
</dbReference>
<evidence type="ECO:0000313" key="2">
    <source>
        <dbReference type="EMBL" id="REI23197.1"/>
    </source>
</evidence>
<gene>
    <name evidence="2" type="ORF">DOS76_04225</name>
</gene>
<dbReference type="SMART" id="SM01118">
    <property type="entry name" value="CYTH"/>
    <property type="match status" value="1"/>
</dbReference>
<dbReference type="InterPro" id="IPR023577">
    <property type="entry name" value="CYTH_domain"/>
</dbReference>
<dbReference type="InterPro" id="IPR009195">
    <property type="entry name" value="Uncharacterised_YjbK"/>
</dbReference>
<evidence type="ECO:0000259" key="1">
    <source>
        <dbReference type="PROSITE" id="PS51707"/>
    </source>
</evidence>
<dbReference type="SUPFAM" id="SSF55154">
    <property type="entry name" value="CYTH-like phosphatases"/>
    <property type="match status" value="1"/>
</dbReference>
<dbReference type="PROSITE" id="PS51707">
    <property type="entry name" value="CYTH"/>
    <property type="match status" value="1"/>
</dbReference>
<dbReference type="Proteomes" id="UP000256337">
    <property type="component" value="Unassembled WGS sequence"/>
</dbReference>
<dbReference type="Gene3D" id="2.40.320.10">
    <property type="entry name" value="Hypothetical Protein Pfu-838710-001"/>
    <property type="match status" value="1"/>
</dbReference>
<feature type="domain" description="CYTH" evidence="1">
    <location>
        <begin position="4"/>
        <end position="192"/>
    </location>
</feature>
<dbReference type="AlphaFoldDB" id="A0AAX1RXQ6"/>
<protein>
    <submittedName>
        <fullName evidence="2">Adenylate cyclase</fullName>
    </submittedName>
</protein>
<organism evidence="2 3">
    <name type="scientific">Staphylococcus felis</name>
    <dbReference type="NCBI Taxonomy" id="46127"/>
    <lineage>
        <taxon>Bacteria</taxon>
        <taxon>Bacillati</taxon>
        <taxon>Bacillota</taxon>
        <taxon>Bacilli</taxon>
        <taxon>Bacillales</taxon>
        <taxon>Staphylococcaceae</taxon>
        <taxon>Staphylococcus</taxon>
    </lineage>
</organism>
<evidence type="ECO:0000313" key="3">
    <source>
        <dbReference type="Proteomes" id="UP000256337"/>
    </source>
</evidence>
<dbReference type="PIRSF" id="PIRSF012526">
    <property type="entry name" value="CYTH_UCP012526"/>
    <property type="match status" value="1"/>
</dbReference>
<dbReference type="InterPro" id="IPR033469">
    <property type="entry name" value="CYTH-like_dom_sf"/>
</dbReference>
<sequence>MSIEKEIEFKQLLDAHQYQKIKNTYFQNQDPFSQKNYYIDTPDMQISKHQMALRIREKGNSNFELTLKVPDSVGLTEYNTPISSLPSASVNLSYKLLSQEILTVLNKKAIDVHQLGILGALETQRLEKQLPSGLLVLDHSLYLDTEDYELEFEVNTYQQGLLAFQDILEQFEIQHQPPLNKVQRFFERKHFLKSQTE</sequence>
<accession>A0AAX1RXQ6</accession>